<evidence type="ECO:0000313" key="1">
    <source>
        <dbReference type="EMBL" id="KAK7686666.1"/>
    </source>
</evidence>
<reference evidence="1 2" key="1">
    <citation type="submission" date="2022-09" db="EMBL/GenBank/DDBJ databases">
        <authorList>
            <person name="Palmer J.M."/>
        </authorList>
    </citation>
    <scope>NUCLEOTIDE SEQUENCE [LARGE SCALE GENOMIC DNA]</scope>
    <source>
        <strain evidence="1 2">DSM 7382</strain>
    </source>
</reference>
<protein>
    <recommendedName>
        <fullName evidence="3">F-box domain-containing protein</fullName>
    </recommendedName>
</protein>
<dbReference type="AlphaFoldDB" id="A0AAW0G0W4"/>
<sequence>MTFDFYALPENILARIFLLGTRITMRDTTGLPFALLVSHVCAIWRRIAHITPSVWRIIPITDSNLMLPKLFMTWAGNENFEFYLHAKNIRVKPVLDLICQYSNRMDALFVRAESAQALYLIFTRFRTMKVPLLRQLEVIADHGAFSVVGGQLPDISENDPPNLQHLHLEGCSLDLQSPLAWGLTSLSLSRLPASWSRPDFDQFAEMLLLSPNLKHLSLDGVFPEIMVGDPLGDVELLSLESLELAIPPHYEYTNDLFDIITAPNLRKLKFTSKWAPAWTGLDTAFPVMAAKYPAVRELHFVVTCTEDFGEENRIDPSFYRAFPELRVFILEAFYDPHAMYFLMPWVMTLTDDVEILEHGNLSFDMIWPNLDLLVVRAAYDRISHELSEGQPSLCGIIDVLGVTRDSLALPFSAQQDCIFERLEVLHDAPAERREANGNANSSETRDRLAALPSLPSTSSFHTSTRVSLFPEFVQGSSRMPLAL</sequence>
<organism evidence="1 2">
    <name type="scientific">Cerrena zonata</name>
    <dbReference type="NCBI Taxonomy" id="2478898"/>
    <lineage>
        <taxon>Eukaryota</taxon>
        <taxon>Fungi</taxon>
        <taxon>Dikarya</taxon>
        <taxon>Basidiomycota</taxon>
        <taxon>Agaricomycotina</taxon>
        <taxon>Agaricomycetes</taxon>
        <taxon>Polyporales</taxon>
        <taxon>Cerrenaceae</taxon>
        <taxon>Cerrena</taxon>
    </lineage>
</organism>
<evidence type="ECO:0008006" key="3">
    <source>
        <dbReference type="Google" id="ProtNLM"/>
    </source>
</evidence>
<dbReference type="Proteomes" id="UP001385951">
    <property type="component" value="Unassembled WGS sequence"/>
</dbReference>
<dbReference type="InterPro" id="IPR032675">
    <property type="entry name" value="LRR_dom_sf"/>
</dbReference>
<evidence type="ECO:0000313" key="2">
    <source>
        <dbReference type="Proteomes" id="UP001385951"/>
    </source>
</evidence>
<dbReference type="SUPFAM" id="SSF52047">
    <property type="entry name" value="RNI-like"/>
    <property type="match status" value="1"/>
</dbReference>
<gene>
    <name evidence="1" type="ORF">QCA50_010266</name>
</gene>
<keyword evidence="2" id="KW-1185">Reference proteome</keyword>
<name>A0AAW0G0W4_9APHY</name>
<comment type="caution">
    <text evidence="1">The sequence shown here is derived from an EMBL/GenBank/DDBJ whole genome shotgun (WGS) entry which is preliminary data.</text>
</comment>
<proteinExistence type="predicted"/>
<accession>A0AAW0G0W4</accession>
<dbReference type="EMBL" id="JASBNA010000016">
    <property type="protein sequence ID" value="KAK7686666.1"/>
    <property type="molecule type" value="Genomic_DNA"/>
</dbReference>
<dbReference type="Gene3D" id="3.80.10.10">
    <property type="entry name" value="Ribonuclease Inhibitor"/>
    <property type="match status" value="1"/>
</dbReference>